<organism evidence="2 3">
    <name type="scientific">Halovenus salina</name>
    <dbReference type="NCBI Taxonomy" id="1510225"/>
    <lineage>
        <taxon>Archaea</taxon>
        <taxon>Methanobacteriati</taxon>
        <taxon>Methanobacteriota</taxon>
        <taxon>Stenosarchaea group</taxon>
        <taxon>Halobacteria</taxon>
        <taxon>Halobacteriales</taxon>
        <taxon>Haloarculaceae</taxon>
        <taxon>Halovenus</taxon>
    </lineage>
</organism>
<dbReference type="Proteomes" id="UP001596445">
    <property type="component" value="Unassembled WGS sequence"/>
</dbReference>
<evidence type="ECO:0000259" key="1">
    <source>
        <dbReference type="SMART" id="SM00852"/>
    </source>
</evidence>
<gene>
    <name evidence="2" type="ORF">ACFQQG_16045</name>
</gene>
<protein>
    <submittedName>
        <fullName evidence="2">Competence/damage-inducible protein A</fullName>
    </submittedName>
</protein>
<dbReference type="SMART" id="SM00852">
    <property type="entry name" value="MoCF_biosynth"/>
    <property type="match status" value="1"/>
</dbReference>
<dbReference type="GeneID" id="76631566"/>
<dbReference type="SUPFAM" id="SSF53218">
    <property type="entry name" value="Molybdenum cofactor biosynthesis proteins"/>
    <property type="match status" value="1"/>
</dbReference>
<dbReference type="RefSeq" id="WP_267162182.1">
    <property type="nucleotide sequence ID" value="NZ_CP112972.1"/>
</dbReference>
<proteinExistence type="predicted"/>
<dbReference type="EMBL" id="JBHSZI010000001">
    <property type="protein sequence ID" value="MFC7059404.1"/>
    <property type="molecule type" value="Genomic_DNA"/>
</dbReference>
<dbReference type="Gene3D" id="3.40.980.10">
    <property type="entry name" value="MoaB/Mog-like domain"/>
    <property type="match status" value="1"/>
</dbReference>
<dbReference type="PANTHER" id="PTHR13939:SF0">
    <property type="entry name" value="NMN AMIDOHYDROLASE-LIKE PROTEIN YFAY"/>
    <property type="match status" value="1"/>
</dbReference>
<comment type="caution">
    <text evidence="2">The sequence shown here is derived from an EMBL/GenBank/DDBJ whole genome shotgun (WGS) entry which is preliminary data.</text>
</comment>
<keyword evidence="3" id="KW-1185">Reference proteome</keyword>
<feature type="domain" description="MoaB/Mog" evidence="1">
    <location>
        <begin position="4"/>
        <end position="172"/>
    </location>
</feature>
<dbReference type="InterPro" id="IPR056596">
    <property type="entry name" value="FLAD1_M"/>
</dbReference>
<evidence type="ECO:0000313" key="3">
    <source>
        <dbReference type="Proteomes" id="UP001596445"/>
    </source>
</evidence>
<accession>A0ABD5W4V5</accession>
<reference evidence="2 3" key="1">
    <citation type="journal article" date="2019" name="Int. J. Syst. Evol. Microbiol.">
        <title>The Global Catalogue of Microorganisms (GCM) 10K type strain sequencing project: providing services to taxonomists for standard genome sequencing and annotation.</title>
        <authorList>
            <consortium name="The Broad Institute Genomics Platform"/>
            <consortium name="The Broad Institute Genome Sequencing Center for Infectious Disease"/>
            <person name="Wu L."/>
            <person name="Ma J."/>
        </authorList>
    </citation>
    <scope>NUCLEOTIDE SEQUENCE [LARGE SCALE GENOMIC DNA]</scope>
    <source>
        <strain evidence="2 3">JCM 30072</strain>
    </source>
</reference>
<dbReference type="PANTHER" id="PTHR13939">
    <property type="entry name" value="NICOTINAMIDE-NUCLEOTIDE AMIDOHYDROLASE PNCC"/>
    <property type="match status" value="1"/>
</dbReference>
<dbReference type="AlphaFoldDB" id="A0ABD5W4V5"/>
<name>A0ABD5W4V5_9EURY</name>
<sequence>MQVALITVGDEVLSGDTVNTNANWLATRLSERGATVARILSVPDKRETITEHVTTYRERFDAAIVTGGIGGTPDDVTMEAVADAFDREMTVREEPLADVRQRLAEIEQRLPDMDINVDAESEAALPAGSRPLLNEEGLAPGCVLENVYVFPGIPEELEAMFEQVADEFTGDRRTRTLYTVEPEANIVPRLEDVMATFDVTVGCYPDREAGHNRLKIIATDDGELGGATEWLLDNLAASETSVSRDWDTQ</sequence>
<dbReference type="CDD" id="cd00885">
    <property type="entry name" value="cinA"/>
    <property type="match status" value="1"/>
</dbReference>
<dbReference type="InterPro" id="IPR036425">
    <property type="entry name" value="MoaB/Mog-like_dom_sf"/>
</dbReference>
<dbReference type="InterPro" id="IPR001453">
    <property type="entry name" value="MoaB/Mog_dom"/>
</dbReference>
<dbReference type="Pfam" id="PF00994">
    <property type="entry name" value="MoCF_biosynth"/>
    <property type="match status" value="1"/>
</dbReference>
<evidence type="ECO:0000313" key="2">
    <source>
        <dbReference type="EMBL" id="MFC7059404.1"/>
    </source>
</evidence>
<dbReference type="InterPro" id="IPR050101">
    <property type="entry name" value="CinA"/>
</dbReference>
<dbReference type="Pfam" id="PF24102">
    <property type="entry name" value="FLAD1_M"/>
    <property type="match status" value="1"/>
</dbReference>